<keyword evidence="1" id="KW-0732">Signal</keyword>
<reference evidence="2 3" key="1">
    <citation type="submission" date="2024-04" db="EMBL/GenBank/DDBJ databases">
        <title>Novel species of the genus Ideonella isolated from streams.</title>
        <authorList>
            <person name="Lu H."/>
        </authorList>
    </citation>
    <scope>NUCLEOTIDE SEQUENCE [LARGE SCALE GENOMIC DNA]</scope>
    <source>
        <strain evidence="2 3">LYT19W</strain>
    </source>
</reference>
<evidence type="ECO:0000313" key="3">
    <source>
        <dbReference type="Proteomes" id="UP001379945"/>
    </source>
</evidence>
<name>A0ABU9C9Q6_9BURK</name>
<feature type="signal peptide" evidence="1">
    <location>
        <begin position="1"/>
        <end position="39"/>
    </location>
</feature>
<evidence type="ECO:0000256" key="1">
    <source>
        <dbReference type="SAM" id="SignalP"/>
    </source>
</evidence>
<dbReference type="EMBL" id="JBBUTI010000012">
    <property type="protein sequence ID" value="MEK8047930.1"/>
    <property type="molecule type" value="Genomic_DNA"/>
</dbReference>
<sequence length="357" mass="38233">MLTRFSHWRARRCSALAPRFAAITAMAAALCCLALPATATESAAAAKPGQSAKAAAATAPAAPSAATPAAPLVQVRWAVGDTRRYVLTKTRARARNDLVEQAQSSDTPIDVQVLAVNGEQSVLAWRYGETRLDDAEAAANPMVRQMSNLMKGLTLELVVSHDRGVVGLRNWRDIQALMDKVLTDMGTMLRSNGMTDAAVAGVMQQVRPMFATEAQMVATSTREAQLMFSLLGKPVGMNQPFSYDAALPNALGGEAIPGRGEYQVMQQEGPSATIGWQQKVDSAAFQRIMSRTLTDMATRMGKPTANIGETLANLTVDDRAEFKVDLRSGWPTAVTHIRRTGSSLRSQTDTTSLVAAP</sequence>
<proteinExistence type="predicted"/>
<dbReference type="RefSeq" id="WP_341400243.1">
    <property type="nucleotide sequence ID" value="NZ_JBBUTI010000012.1"/>
</dbReference>
<evidence type="ECO:0000313" key="2">
    <source>
        <dbReference type="EMBL" id="MEK8047930.1"/>
    </source>
</evidence>
<feature type="chain" id="PRO_5047299890" evidence="1">
    <location>
        <begin position="40"/>
        <end position="357"/>
    </location>
</feature>
<accession>A0ABU9C9Q6</accession>
<gene>
    <name evidence="2" type="ORF">AACH00_16340</name>
</gene>
<dbReference type="Proteomes" id="UP001379945">
    <property type="component" value="Unassembled WGS sequence"/>
</dbReference>
<organism evidence="2 3">
    <name type="scientific">Ideonella margarita</name>
    <dbReference type="NCBI Taxonomy" id="2984191"/>
    <lineage>
        <taxon>Bacteria</taxon>
        <taxon>Pseudomonadati</taxon>
        <taxon>Pseudomonadota</taxon>
        <taxon>Betaproteobacteria</taxon>
        <taxon>Burkholderiales</taxon>
        <taxon>Sphaerotilaceae</taxon>
        <taxon>Ideonella</taxon>
    </lineage>
</organism>
<protein>
    <submittedName>
        <fullName evidence="2">Uncharacterized protein</fullName>
    </submittedName>
</protein>
<keyword evidence="3" id="KW-1185">Reference proteome</keyword>
<comment type="caution">
    <text evidence="2">The sequence shown here is derived from an EMBL/GenBank/DDBJ whole genome shotgun (WGS) entry which is preliminary data.</text>
</comment>